<sequence length="162" mass="17897">MDGGVAFPNPFQFAAADGLKSKKRASPNNGSELLIFKRAGSCYLIQDTFTNCQHNSSADEFVDRFACTHPIFVDETEVASRNKLDKGNFAKVPSKNISVLCILYATIEKFHRPLVNIASHPHISPELLDALSANLLTTKSSYFKEKKSEIQHGIVRGNPGMR</sequence>
<organism evidence="1 2">
    <name type="scientific">Trichonephila inaurata madagascariensis</name>
    <dbReference type="NCBI Taxonomy" id="2747483"/>
    <lineage>
        <taxon>Eukaryota</taxon>
        <taxon>Metazoa</taxon>
        <taxon>Ecdysozoa</taxon>
        <taxon>Arthropoda</taxon>
        <taxon>Chelicerata</taxon>
        <taxon>Arachnida</taxon>
        <taxon>Araneae</taxon>
        <taxon>Araneomorphae</taxon>
        <taxon>Entelegynae</taxon>
        <taxon>Araneoidea</taxon>
        <taxon>Nephilidae</taxon>
        <taxon>Trichonephila</taxon>
        <taxon>Trichonephila inaurata</taxon>
    </lineage>
</organism>
<reference evidence="1" key="1">
    <citation type="submission" date="2020-08" db="EMBL/GenBank/DDBJ databases">
        <title>Multicomponent nature underlies the extraordinary mechanical properties of spider dragline silk.</title>
        <authorList>
            <person name="Kono N."/>
            <person name="Nakamura H."/>
            <person name="Mori M."/>
            <person name="Yoshida Y."/>
            <person name="Ohtoshi R."/>
            <person name="Malay A.D."/>
            <person name="Moran D.A.P."/>
            <person name="Tomita M."/>
            <person name="Numata K."/>
            <person name="Arakawa K."/>
        </authorList>
    </citation>
    <scope>NUCLEOTIDE SEQUENCE</scope>
</reference>
<dbReference type="Proteomes" id="UP000886998">
    <property type="component" value="Unassembled WGS sequence"/>
</dbReference>
<protein>
    <submittedName>
        <fullName evidence="1">Uncharacterized protein</fullName>
    </submittedName>
</protein>
<accession>A0A8X7BT58</accession>
<proteinExistence type="predicted"/>
<dbReference type="OrthoDB" id="10507741at2759"/>
<keyword evidence="2" id="KW-1185">Reference proteome</keyword>
<comment type="caution">
    <text evidence="1">The sequence shown here is derived from an EMBL/GenBank/DDBJ whole genome shotgun (WGS) entry which is preliminary data.</text>
</comment>
<dbReference type="EMBL" id="BMAV01003949">
    <property type="protein sequence ID" value="GFY43936.1"/>
    <property type="molecule type" value="Genomic_DNA"/>
</dbReference>
<name>A0A8X7BT58_9ARAC</name>
<evidence type="ECO:0000313" key="1">
    <source>
        <dbReference type="EMBL" id="GFY43936.1"/>
    </source>
</evidence>
<dbReference type="AlphaFoldDB" id="A0A8X7BT58"/>
<evidence type="ECO:0000313" key="2">
    <source>
        <dbReference type="Proteomes" id="UP000886998"/>
    </source>
</evidence>
<gene>
    <name evidence="1" type="ORF">TNIN_187661</name>
</gene>